<dbReference type="Proteomes" id="UP000059113">
    <property type="component" value="Plasmid"/>
</dbReference>
<dbReference type="EMBL" id="CP015441">
    <property type="protein sequence ID" value="ANC50559.1"/>
    <property type="molecule type" value="Genomic_DNA"/>
</dbReference>
<gene>
    <name evidence="1" type="ORF">CP97_14871</name>
</gene>
<name>A0A161J4H7_9SPHN</name>
<organism evidence="1 2">
    <name type="scientific">Aurantiacibacter atlanticus</name>
    <dbReference type="NCBI Taxonomy" id="1648404"/>
    <lineage>
        <taxon>Bacteria</taxon>
        <taxon>Pseudomonadati</taxon>
        <taxon>Pseudomonadota</taxon>
        <taxon>Alphaproteobacteria</taxon>
        <taxon>Sphingomonadales</taxon>
        <taxon>Erythrobacteraceae</taxon>
        <taxon>Aurantiacibacter</taxon>
    </lineage>
</organism>
<reference evidence="1 2" key="1">
    <citation type="submission" date="2016-04" db="EMBL/GenBank/DDBJ databases">
        <title>The complete genome sequence of Erythrobacter atlanticus s21-N3.</title>
        <authorList>
            <person name="Wang W."/>
            <person name="Wang L."/>
            <person name="Zhuang L."/>
            <person name="Shao Z."/>
        </authorList>
    </citation>
    <scope>NUCLEOTIDE SEQUENCE [LARGE SCALE GENOMIC DNA]</scope>
    <source>
        <strain evidence="2">s21-N3</strain>
        <plasmid evidence="2">Plasmid</plasmid>
    </source>
</reference>
<keyword evidence="2" id="KW-1185">Reference proteome</keyword>
<dbReference type="KEGG" id="ery:CP97_14871"/>
<sequence length="38" mass="4271">MSALRPKFGHFTGRMLIPEAGIPGRHLHTMNESELPKL</sequence>
<accession>A0A161J4H7</accession>
<protein>
    <submittedName>
        <fullName evidence="1">Uncharacterized protein</fullName>
    </submittedName>
</protein>
<proteinExistence type="predicted"/>
<evidence type="ECO:0000313" key="2">
    <source>
        <dbReference type="Proteomes" id="UP000059113"/>
    </source>
</evidence>
<geneLocation type="plasmid" evidence="2"/>
<evidence type="ECO:0000313" key="1">
    <source>
        <dbReference type="EMBL" id="ANC50559.1"/>
    </source>
</evidence>
<dbReference type="AlphaFoldDB" id="A0A161J4H7"/>
<keyword evidence="1" id="KW-0614">Plasmid</keyword>